<dbReference type="HAMAP" id="MF_01187">
    <property type="entry name" value="UPF0434"/>
    <property type="match status" value="1"/>
</dbReference>
<dbReference type="EMBL" id="CP001359">
    <property type="protein sequence ID" value="ACL66126.1"/>
    <property type="molecule type" value="Genomic_DNA"/>
</dbReference>
<accession>B8JE61</accession>
<keyword evidence="3" id="KW-1185">Reference proteome</keyword>
<dbReference type="Proteomes" id="UP000007089">
    <property type="component" value="Chromosome"/>
</dbReference>
<dbReference type="PANTHER" id="PTHR33505:SF4">
    <property type="entry name" value="PROTEIN PREY, MITOCHONDRIAL"/>
    <property type="match status" value="1"/>
</dbReference>
<dbReference type="GO" id="GO:0005829">
    <property type="term" value="C:cytosol"/>
    <property type="evidence" value="ECO:0007669"/>
    <property type="project" value="TreeGrafter"/>
</dbReference>
<dbReference type="Gene3D" id="2.20.25.10">
    <property type="match status" value="1"/>
</dbReference>
<evidence type="ECO:0000313" key="2">
    <source>
        <dbReference type="EMBL" id="ACL66126.1"/>
    </source>
</evidence>
<proteinExistence type="inferred from homology"/>
<dbReference type="HOGENOM" id="CLU_155659_4_2_7"/>
<reference evidence="2" key="1">
    <citation type="submission" date="2009-01" db="EMBL/GenBank/DDBJ databases">
        <title>Complete sequence of Anaeromyxobacter dehalogenans 2CP-1.</title>
        <authorList>
            <consortium name="US DOE Joint Genome Institute"/>
            <person name="Lucas S."/>
            <person name="Copeland A."/>
            <person name="Lapidus A."/>
            <person name="Glavina del Rio T."/>
            <person name="Dalin E."/>
            <person name="Tice H."/>
            <person name="Bruce D."/>
            <person name="Goodwin L."/>
            <person name="Pitluck S."/>
            <person name="Saunders E."/>
            <person name="Brettin T."/>
            <person name="Detter J.C."/>
            <person name="Han C."/>
            <person name="Larimer F."/>
            <person name="Land M."/>
            <person name="Hauser L."/>
            <person name="Kyrpides N."/>
            <person name="Ovchinnikova G."/>
            <person name="Beliaev A.S."/>
            <person name="Richardson P."/>
        </authorList>
    </citation>
    <scope>NUCLEOTIDE SEQUENCE</scope>
    <source>
        <strain evidence="2">2CP-1</strain>
    </source>
</reference>
<sequence>MALSPELKDILACPKCKGELEFREADHEIRCNRCRLAFRIEDDIPVMLLDEARPLL</sequence>
<gene>
    <name evidence="2" type="ordered locus">A2cp1_2789</name>
</gene>
<evidence type="ECO:0000256" key="1">
    <source>
        <dbReference type="HAMAP-Rule" id="MF_01187"/>
    </source>
</evidence>
<dbReference type="PANTHER" id="PTHR33505">
    <property type="entry name" value="ZGC:162634"/>
    <property type="match status" value="1"/>
</dbReference>
<dbReference type="RefSeq" id="WP_012633885.1">
    <property type="nucleotide sequence ID" value="NC_011891.1"/>
</dbReference>
<name>B8JE61_ANAD2</name>
<comment type="similarity">
    <text evidence="1">Belongs to the UPF0434 family.</text>
</comment>
<dbReference type="AlphaFoldDB" id="B8JE61"/>
<dbReference type="KEGG" id="acp:A2cp1_2789"/>
<evidence type="ECO:0000313" key="3">
    <source>
        <dbReference type="Proteomes" id="UP000007089"/>
    </source>
</evidence>
<dbReference type="InterPro" id="IPR005651">
    <property type="entry name" value="Trm112-like"/>
</dbReference>
<dbReference type="Pfam" id="PF03966">
    <property type="entry name" value="Trm112p"/>
    <property type="match status" value="1"/>
</dbReference>
<organism evidence="2 3">
    <name type="scientific">Anaeromyxobacter dehalogenans (strain ATCC BAA-258 / DSM 21875 / 2CP-1)</name>
    <dbReference type="NCBI Taxonomy" id="455488"/>
    <lineage>
        <taxon>Bacteria</taxon>
        <taxon>Pseudomonadati</taxon>
        <taxon>Myxococcota</taxon>
        <taxon>Myxococcia</taxon>
        <taxon>Myxococcales</taxon>
        <taxon>Cystobacterineae</taxon>
        <taxon>Anaeromyxobacteraceae</taxon>
        <taxon>Anaeromyxobacter</taxon>
    </lineage>
</organism>
<dbReference type="SUPFAM" id="SSF158997">
    <property type="entry name" value="Trm112p-like"/>
    <property type="match status" value="1"/>
</dbReference>
<protein>
    <recommendedName>
        <fullName evidence="1">UPF0434 protein A2cp1_2789</fullName>
    </recommendedName>
</protein>